<accession>A0A5K1FM26</accession>
<evidence type="ECO:0000313" key="3">
    <source>
        <dbReference type="EMBL" id="VVW61926.1"/>
    </source>
</evidence>
<protein>
    <recommendedName>
        <fullName evidence="2">Disease resistance R13L4/SHOC-2-like LRR domain-containing protein</fullName>
    </recommendedName>
</protein>
<dbReference type="Gene3D" id="3.80.10.10">
    <property type="entry name" value="Ribonuclease Inhibitor"/>
    <property type="match status" value="1"/>
</dbReference>
<feature type="domain" description="Disease resistance R13L4/SHOC-2-like LRR" evidence="2">
    <location>
        <begin position="1"/>
        <end position="50"/>
    </location>
</feature>
<evidence type="ECO:0000256" key="1">
    <source>
        <dbReference type="ARBA" id="ARBA00022737"/>
    </source>
</evidence>
<sequence length="51" mass="5889">MRVLSLRESQIDELPKSIEDLALLKYLDQSHSHVRRLPSSIGRLCNLQTLD</sequence>
<proteinExistence type="predicted"/>
<dbReference type="Pfam" id="PF23598">
    <property type="entry name" value="LRR_14"/>
    <property type="match status" value="1"/>
</dbReference>
<evidence type="ECO:0000313" key="4">
    <source>
        <dbReference type="EMBL" id="VVW71067.1"/>
    </source>
</evidence>
<evidence type="ECO:0000259" key="2">
    <source>
        <dbReference type="Pfam" id="PF23598"/>
    </source>
</evidence>
<dbReference type="PANTHER" id="PTHR47186">
    <property type="entry name" value="LEUCINE-RICH REPEAT-CONTAINING PROTEIN 57"/>
    <property type="match status" value="1"/>
</dbReference>
<dbReference type="InterPro" id="IPR055414">
    <property type="entry name" value="LRR_R13L4/SHOC2-like"/>
</dbReference>
<gene>
    <name evidence="4" type="ORF">NYM_LOCUS24571</name>
    <name evidence="3" type="ORF">NYM_LOCUS24634</name>
</gene>
<dbReference type="SUPFAM" id="SSF52058">
    <property type="entry name" value="L domain-like"/>
    <property type="match status" value="1"/>
</dbReference>
<name>A0A5K1FM26_9MAGN</name>
<organism evidence="3">
    <name type="scientific">Nymphaea colorata</name>
    <name type="common">pocket water lily</name>
    <dbReference type="NCBI Taxonomy" id="210225"/>
    <lineage>
        <taxon>Eukaryota</taxon>
        <taxon>Viridiplantae</taxon>
        <taxon>Streptophyta</taxon>
        <taxon>Embryophyta</taxon>
        <taxon>Tracheophyta</taxon>
        <taxon>Spermatophyta</taxon>
        <taxon>Magnoliopsida</taxon>
        <taxon>Nymphaeales</taxon>
        <taxon>Nymphaeaceae</taxon>
        <taxon>Nymphaea</taxon>
    </lineage>
</organism>
<keyword evidence="1" id="KW-0677">Repeat</keyword>
<dbReference type="AlphaFoldDB" id="A0A5K1FM26"/>
<dbReference type="EMBL" id="LR721786">
    <property type="protein sequence ID" value="VVW61926.1"/>
    <property type="molecule type" value="Genomic_DNA"/>
</dbReference>
<reference evidence="3" key="1">
    <citation type="submission" date="2019-09" db="EMBL/GenBank/DDBJ databases">
        <authorList>
            <person name="Zhang L."/>
        </authorList>
    </citation>
    <scope>NUCLEOTIDE SEQUENCE</scope>
</reference>
<dbReference type="PANTHER" id="PTHR47186:SF3">
    <property type="entry name" value="OS09G0267800 PROTEIN"/>
    <property type="match status" value="1"/>
</dbReference>
<dbReference type="EMBL" id="LR721786">
    <property type="protein sequence ID" value="VVW71067.1"/>
    <property type="molecule type" value="Genomic_DNA"/>
</dbReference>
<dbReference type="InterPro" id="IPR032675">
    <property type="entry name" value="LRR_dom_sf"/>
</dbReference>